<evidence type="ECO:0000313" key="2">
    <source>
        <dbReference type="EMBL" id="MBJ3762854.1"/>
    </source>
</evidence>
<dbReference type="InterPro" id="IPR000182">
    <property type="entry name" value="GNAT_dom"/>
</dbReference>
<protein>
    <submittedName>
        <fullName evidence="2">GNAT family N-acetyltransferase</fullName>
    </submittedName>
</protein>
<dbReference type="SUPFAM" id="SSF55729">
    <property type="entry name" value="Acyl-CoA N-acyltransferases (Nat)"/>
    <property type="match status" value="2"/>
</dbReference>
<accession>A0A934IJ28</accession>
<dbReference type="InterPro" id="IPR016181">
    <property type="entry name" value="Acyl_CoA_acyltransferase"/>
</dbReference>
<organism evidence="2 3">
    <name type="scientific">Palleronia pontilimi</name>
    <dbReference type="NCBI Taxonomy" id="1964209"/>
    <lineage>
        <taxon>Bacteria</taxon>
        <taxon>Pseudomonadati</taxon>
        <taxon>Pseudomonadota</taxon>
        <taxon>Alphaproteobacteria</taxon>
        <taxon>Rhodobacterales</taxon>
        <taxon>Roseobacteraceae</taxon>
        <taxon>Palleronia</taxon>
    </lineage>
</organism>
<dbReference type="EMBL" id="JAEKPD010000008">
    <property type="protein sequence ID" value="MBJ3762854.1"/>
    <property type="molecule type" value="Genomic_DNA"/>
</dbReference>
<proteinExistence type="predicted"/>
<evidence type="ECO:0000313" key="3">
    <source>
        <dbReference type="Proteomes" id="UP000642488"/>
    </source>
</evidence>
<comment type="caution">
    <text evidence="2">The sequence shown here is derived from an EMBL/GenBank/DDBJ whole genome shotgun (WGS) entry which is preliminary data.</text>
</comment>
<dbReference type="GO" id="GO:0016747">
    <property type="term" value="F:acyltransferase activity, transferring groups other than amino-acyl groups"/>
    <property type="evidence" value="ECO:0007669"/>
    <property type="project" value="InterPro"/>
</dbReference>
<dbReference type="RefSeq" id="WP_198916035.1">
    <property type="nucleotide sequence ID" value="NZ_JAEKPD010000008.1"/>
</dbReference>
<keyword evidence="3" id="KW-1185">Reference proteome</keyword>
<dbReference type="Pfam" id="PF13302">
    <property type="entry name" value="Acetyltransf_3"/>
    <property type="match status" value="2"/>
</dbReference>
<dbReference type="Gene3D" id="3.40.630.30">
    <property type="match status" value="2"/>
</dbReference>
<dbReference type="AlphaFoldDB" id="A0A934IJ28"/>
<sequence>MARVATTIRTARLLLRPLDPGDADALAAGIGNYNVVRWLAAPPYPYGVDDAAAFIAATLGQGDPVWAITDADGLRGVIGIDPELGFWLARDAWGQGYATEAGDAAIDAWFRGTRADRLQGSHFEGNDASARALRKMGFVDAGPRLVHSLPLRQDVRARAMLLTRDRWTARRSYRLRTRRLSLRELQDADWRALQRIGHAAPMSEAAAKSMLQAFRYRGRPGFLAAVRRWGRTIGFAGLQDTPGRAHPSLTWTFDPSLRGRGFGPEALGALLEDAFPRFELDAVEAERAAHDPERDEILRQLGFVQIGPDTRTDPAPLEPSPIVIYRLDRPNLKAPR</sequence>
<feature type="domain" description="N-acetyltransferase" evidence="1">
    <location>
        <begin position="180"/>
        <end position="330"/>
    </location>
</feature>
<dbReference type="PANTHER" id="PTHR43792">
    <property type="entry name" value="GNAT FAMILY, PUTATIVE (AFU_ORTHOLOGUE AFUA_3G00765)-RELATED-RELATED"/>
    <property type="match status" value="1"/>
</dbReference>
<dbReference type="PROSITE" id="PS51186">
    <property type="entry name" value="GNAT"/>
    <property type="match status" value="2"/>
</dbReference>
<dbReference type="InterPro" id="IPR051531">
    <property type="entry name" value="N-acetyltransferase"/>
</dbReference>
<reference evidence="2" key="1">
    <citation type="submission" date="2020-12" db="EMBL/GenBank/DDBJ databases">
        <title>Bacterial taxonomy.</title>
        <authorList>
            <person name="Pan X."/>
        </authorList>
    </citation>
    <scope>NUCLEOTIDE SEQUENCE</scope>
    <source>
        <strain evidence="2">KCTC 52957</strain>
    </source>
</reference>
<evidence type="ECO:0000259" key="1">
    <source>
        <dbReference type="PROSITE" id="PS51186"/>
    </source>
</evidence>
<feature type="domain" description="N-acetyltransferase" evidence="1">
    <location>
        <begin position="13"/>
        <end position="165"/>
    </location>
</feature>
<gene>
    <name evidence="2" type="ORF">ILP92_08865</name>
</gene>
<dbReference type="Proteomes" id="UP000642488">
    <property type="component" value="Unassembled WGS sequence"/>
</dbReference>
<name>A0A934IJ28_9RHOB</name>